<dbReference type="Proteomes" id="UP001152519">
    <property type="component" value="Unassembled WGS sequence"/>
</dbReference>
<keyword evidence="2" id="KW-1185">Reference proteome</keyword>
<dbReference type="EMBL" id="CAJSLV010000044">
    <property type="protein sequence ID" value="CAG6392289.1"/>
    <property type="molecule type" value="Genomic_DNA"/>
</dbReference>
<reference evidence="1" key="1">
    <citation type="submission" date="2021-05" db="EMBL/GenBank/DDBJ databases">
        <authorList>
            <person name="Arsene-Ploetze F."/>
        </authorList>
    </citation>
    <scope>NUCLEOTIDE SEQUENCE</scope>
    <source>
        <strain evidence="1">DSM 42138</strain>
    </source>
</reference>
<organism evidence="1 2">
    <name type="scientific">Actinacidiphila cocklensis</name>
    <dbReference type="NCBI Taxonomy" id="887465"/>
    <lineage>
        <taxon>Bacteria</taxon>
        <taxon>Bacillati</taxon>
        <taxon>Actinomycetota</taxon>
        <taxon>Actinomycetes</taxon>
        <taxon>Kitasatosporales</taxon>
        <taxon>Streptomycetaceae</taxon>
        <taxon>Actinacidiphila</taxon>
    </lineage>
</organism>
<accession>A0A9W4DLC4</accession>
<dbReference type="SUPFAM" id="SSF51735">
    <property type="entry name" value="NAD(P)-binding Rossmann-fold domains"/>
    <property type="match status" value="1"/>
</dbReference>
<proteinExistence type="predicted"/>
<dbReference type="AlphaFoldDB" id="A0A9W4DLC4"/>
<name>A0A9W4DLC4_9ACTN</name>
<evidence type="ECO:0000313" key="1">
    <source>
        <dbReference type="EMBL" id="CAG6392289.1"/>
    </source>
</evidence>
<dbReference type="Gene3D" id="3.40.50.720">
    <property type="entry name" value="NAD(P)-binding Rossmann-like Domain"/>
    <property type="match status" value="1"/>
</dbReference>
<gene>
    <name evidence="1" type="ORF">SCOCK_160071</name>
</gene>
<sequence>MPPRPDGLYGVSKAAVEALGRLYADKFGVSVVCLRIGSFENAPTERRHLATWLSPRDCLGFVRAALTAPGIRFTAGYAVSANTRRFWDIEAGAALGYAPVDDAEVFASGLPPEGDSAESGLQGGAYASAEHTLPHV</sequence>
<comment type="caution">
    <text evidence="1">The sequence shown here is derived from an EMBL/GenBank/DDBJ whole genome shotgun (WGS) entry which is preliminary data.</text>
</comment>
<evidence type="ECO:0000313" key="2">
    <source>
        <dbReference type="Proteomes" id="UP001152519"/>
    </source>
</evidence>
<protein>
    <submittedName>
        <fullName evidence="1">Uncharacterized protein</fullName>
    </submittedName>
</protein>
<dbReference type="InterPro" id="IPR036291">
    <property type="entry name" value="NAD(P)-bd_dom_sf"/>
</dbReference>